<keyword evidence="6 8" id="KW-0408">Iron</keyword>
<dbReference type="SUPFAM" id="SSF48264">
    <property type="entry name" value="Cytochrome P450"/>
    <property type="match status" value="1"/>
</dbReference>
<evidence type="ECO:0000313" key="10">
    <source>
        <dbReference type="Proteomes" id="UP001172159"/>
    </source>
</evidence>
<evidence type="ECO:0000256" key="4">
    <source>
        <dbReference type="ARBA" id="ARBA00022723"/>
    </source>
</evidence>
<name>A0AA40ESM0_9PEZI</name>
<dbReference type="InterPro" id="IPR002401">
    <property type="entry name" value="Cyt_P450_E_grp-I"/>
</dbReference>
<dbReference type="PRINTS" id="PR00463">
    <property type="entry name" value="EP450I"/>
</dbReference>
<comment type="similarity">
    <text evidence="2">Belongs to the cytochrome P450 family.</text>
</comment>
<evidence type="ECO:0000256" key="8">
    <source>
        <dbReference type="PIRSR" id="PIRSR602401-1"/>
    </source>
</evidence>
<keyword evidence="3 8" id="KW-0349">Heme</keyword>
<keyword evidence="5" id="KW-0560">Oxidoreductase</keyword>
<dbReference type="Gene3D" id="1.10.630.10">
    <property type="entry name" value="Cytochrome P450"/>
    <property type="match status" value="1"/>
</dbReference>
<dbReference type="Pfam" id="PF00067">
    <property type="entry name" value="p450"/>
    <property type="match status" value="1"/>
</dbReference>
<keyword evidence="10" id="KW-1185">Reference proteome</keyword>
<evidence type="ECO:0000256" key="3">
    <source>
        <dbReference type="ARBA" id="ARBA00022617"/>
    </source>
</evidence>
<evidence type="ECO:0000256" key="7">
    <source>
        <dbReference type="ARBA" id="ARBA00023033"/>
    </source>
</evidence>
<evidence type="ECO:0000256" key="1">
    <source>
        <dbReference type="ARBA" id="ARBA00001971"/>
    </source>
</evidence>
<dbReference type="Proteomes" id="UP001172159">
    <property type="component" value="Unassembled WGS sequence"/>
</dbReference>
<reference evidence="9" key="1">
    <citation type="submission" date="2023-06" db="EMBL/GenBank/DDBJ databases">
        <title>Genome-scale phylogeny and comparative genomics of the fungal order Sordariales.</title>
        <authorList>
            <consortium name="Lawrence Berkeley National Laboratory"/>
            <person name="Hensen N."/>
            <person name="Bonometti L."/>
            <person name="Westerberg I."/>
            <person name="Brannstrom I.O."/>
            <person name="Guillou S."/>
            <person name="Cros-Aarteil S."/>
            <person name="Calhoun S."/>
            <person name="Haridas S."/>
            <person name="Kuo A."/>
            <person name="Mondo S."/>
            <person name="Pangilinan J."/>
            <person name="Riley R."/>
            <person name="Labutti K."/>
            <person name="Andreopoulos B."/>
            <person name="Lipzen A."/>
            <person name="Chen C."/>
            <person name="Yanf M."/>
            <person name="Daum C."/>
            <person name="Ng V."/>
            <person name="Clum A."/>
            <person name="Steindorff A."/>
            <person name="Ohm R."/>
            <person name="Martin F."/>
            <person name="Silar P."/>
            <person name="Natvig D."/>
            <person name="Lalanne C."/>
            <person name="Gautier V."/>
            <person name="Ament-Velasquez S.L."/>
            <person name="Kruys A."/>
            <person name="Hutchinson M.I."/>
            <person name="Powell A.J."/>
            <person name="Barry K."/>
            <person name="Miller A.N."/>
            <person name="Grigoriev I.V."/>
            <person name="Debuchy R."/>
            <person name="Gladieux P."/>
            <person name="Thoren M.H."/>
            <person name="Johannesson H."/>
        </authorList>
    </citation>
    <scope>NUCLEOTIDE SEQUENCE</scope>
    <source>
        <strain evidence="9">CBS 540.89</strain>
    </source>
</reference>
<proteinExistence type="inferred from homology"/>
<organism evidence="9 10">
    <name type="scientific">Apiosordaria backusii</name>
    <dbReference type="NCBI Taxonomy" id="314023"/>
    <lineage>
        <taxon>Eukaryota</taxon>
        <taxon>Fungi</taxon>
        <taxon>Dikarya</taxon>
        <taxon>Ascomycota</taxon>
        <taxon>Pezizomycotina</taxon>
        <taxon>Sordariomycetes</taxon>
        <taxon>Sordariomycetidae</taxon>
        <taxon>Sordariales</taxon>
        <taxon>Lasiosphaeriaceae</taxon>
        <taxon>Apiosordaria</taxon>
    </lineage>
</organism>
<sequence length="396" mass="44899">MNSVRTEYRRSSWYTPLRLDPWGANLFVCTDNATHTSLRLKLANGYNAKEVPTLEADIECIITKMIAHIRKRGLSTEHVTRKIDFAIVSQYFTLDVITKVAYGREFGYLDRDEDMYNWIKTINDQSAWLSLMSDWPVIGKIFTNKYVLALLGPEKKSGRGLGGIMKMAEEIVAERFAPGAKDKRDMLGAFVRHGVTQRECEVEVPFQIVAGSDTTAVAVRGVIMYLASSRRVYLRLQKEIDERVREGRISSPITNEEGKRFELLQAVIYETLRMQPPIMALLLKEVPPQGDYINGQFVPGGTRVGQNAWAMQRDKILFGEDSDVFRPERWLVADPVRKQKMTSTVEMIFGYGRWVCLGKPVAFMELNKVIVEVSLPDIPGALMSLLIIIAASPLRL</sequence>
<gene>
    <name evidence="9" type="ORF">B0T21DRAFT_429541</name>
</gene>
<dbReference type="PRINTS" id="PR00385">
    <property type="entry name" value="P450"/>
</dbReference>
<comment type="cofactor">
    <cofactor evidence="1 8">
        <name>heme</name>
        <dbReference type="ChEBI" id="CHEBI:30413"/>
    </cofactor>
</comment>
<dbReference type="InterPro" id="IPR050121">
    <property type="entry name" value="Cytochrome_P450_monoxygenase"/>
</dbReference>
<dbReference type="GO" id="GO:0005506">
    <property type="term" value="F:iron ion binding"/>
    <property type="evidence" value="ECO:0007669"/>
    <property type="project" value="InterPro"/>
</dbReference>
<evidence type="ECO:0000256" key="6">
    <source>
        <dbReference type="ARBA" id="ARBA00023004"/>
    </source>
</evidence>
<dbReference type="GO" id="GO:0016705">
    <property type="term" value="F:oxidoreductase activity, acting on paired donors, with incorporation or reduction of molecular oxygen"/>
    <property type="evidence" value="ECO:0007669"/>
    <property type="project" value="InterPro"/>
</dbReference>
<keyword evidence="7" id="KW-0503">Monooxygenase</keyword>
<feature type="binding site" description="axial binding residue" evidence="8">
    <location>
        <position position="356"/>
    </location>
    <ligand>
        <name>heme</name>
        <dbReference type="ChEBI" id="CHEBI:30413"/>
    </ligand>
    <ligandPart>
        <name>Fe</name>
        <dbReference type="ChEBI" id="CHEBI:18248"/>
    </ligandPart>
</feature>
<evidence type="ECO:0000313" key="9">
    <source>
        <dbReference type="EMBL" id="KAK0744754.1"/>
    </source>
</evidence>
<dbReference type="InterPro" id="IPR001128">
    <property type="entry name" value="Cyt_P450"/>
</dbReference>
<dbReference type="GO" id="GO:0004497">
    <property type="term" value="F:monooxygenase activity"/>
    <property type="evidence" value="ECO:0007669"/>
    <property type="project" value="UniProtKB-KW"/>
</dbReference>
<evidence type="ECO:0000256" key="2">
    <source>
        <dbReference type="ARBA" id="ARBA00010617"/>
    </source>
</evidence>
<dbReference type="EMBL" id="JAUKTV010000002">
    <property type="protein sequence ID" value="KAK0744754.1"/>
    <property type="molecule type" value="Genomic_DNA"/>
</dbReference>
<dbReference type="GO" id="GO:0020037">
    <property type="term" value="F:heme binding"/>
    <property type="evidence" value="ECO:0007669"/>
    <property type="project" value="InterPro"/>
</dbReference>
<dbReference type="PANTHER" id="PTHR24305">
    <property type="entry name" value="CYTOCHROME P450"/>
    <property type="match status" value="1"/>
</dbReference>
<keyword evidence="4 8" id="KW-0479">Metal-binding</keyword>
<dbReference type="PANTHER" id="PTHR24305:SF77">
    <property type="entry name" value="CYTOCHROME P450 MONOOXYGENASE"/>
    <property type="match status" value="1"/>
</dbReference>
<comment type="caution">
    <text evidence="9">The sequence shown here is derived from an EMBL/GenBank/DDBJ whole genome shotgun (WGS) entry which is preliminary data.</text>
</comment>
<dbReference type="InterPro" id="IPR036396">
    <property type="entry name" value="Cyt_P450_sf"/>
</dbReference>
<protein>
    <submittedName>
        <fullName evidence="9">Cytochrome P450</fullName>
    </submittedName>
</protein>
<dbReference type="CDD" id="cd11060">
    <property type="entry name" value="CYP57A1-like"/>
    <property type="match status" value="1"/>
</dbReference>
<evidence type="ECO:0000256" key="5">
    <source>
        <dbReference type="ARBA" id="ARBA00023002"/>
    </source>
</evidence>
<dbReference type="AlphaFoldDB" id="A0AA40ESM0"/>
<accession>A0AA40ESM0</accession>